<accession>A0A8S9YJ52</accession>
<reference evidence="2" key="1">
    <citation type="submission" date="2019-07" db="EMBL/GenBank/DDBJ databases">
        <title>Annotation for the trematode Paragonimus miyazaki's.</title>
        <authorList>
            <person name="Choi Y.-J."/>
        </authorList>
    </citation>
    <scope>NUCLEOTIDE SEQUENCE</scope>
    <source>
        <strain evidence="2">Japan</strain>
    </source>
</reference>
<dbReference type="AlphaFoldDB" id="A0A8S9YJ52"/>
<feature type="chain" id="PRO_5035852744" description="Apple domain-containing protein" evidence="1">
    <location>
        <begin position="34"/>
        <end position="266"/>
    </location>
</feature>
<feature type="signal peptide" evidence="1">
    <location>
        <begin position="1"/>
        <end position="33"/>
    </location>
</feature>
<evidence type="ECO:0000313" key="3">
    <source>
        <dbReference type="Proteomes" id="UP000822476"/>
    </source>
</evidence>
<comment type="caution">
    <text evidence="2">The sequence shown here is derived from an EMBL/GenBank/DDBJ whole genome shotgun (WGS) entry which is preliminary data.</text>
</comment>
<evidence type="ECO:0000313" key="2">
    <source>
        <dbReference type="EMBL" id="KAF7254825.1"/>
    </source>
</evidence>
<keyword evidence="1" id="KW-0732">Signal</keyword>
<sequence length="266" mass="30703">MENRMRHEVFVSGRSKKTLVLSHLLIFINSVCTTVSWCPANFTEVEESMCMLPFNRSVRYCEAHAGCHAEGVKRGIRMFLLGKHTNKWMSHMDPMGQMLTGLHSLLYDVQDPRSPWMVSDPGCSDCLNEVDSLIWGVFRITERVIVCDSQQCFRSNQGGTFSQYVCEISKYPQPNKWRETRCRTNWPVKIAHPVIPDNSNEGCFKLYGKSTTILCSHKCQVSDVCRLFYYNSQTRDCYLALYVDSRLPRHLKALSGSWVRFAKPDY</sequence>
<protein>
    <recommendedName>
        <fullName evidence="4">Apple domain-containing protein</fullName>
    </recommendedName>
</protein>
<dbReference type="EMBL" id="JTDE01004613">
    <property type="protein sequence ID" value="KAF7254825.1"/>
    <property type="molecule type" value="Genomic_DNA"/>
</dbReference>
<organism evidence="2 3">
    <name type="scientific">Paragonimus skrjabini miyazakii</name>
    <dbReference type="NCBI Taxonomy" id="59628"/>
    <lineage>
        <taxon>Eukaryota</taxon>
        <taxon>Metazoa</taxon>
        <taxon>Spiralia</taxon>
        <taxon>Lophotrochozoa</taxon>
        <taxon>Platyhelminthes</taxon>
        <taxon>Trematoda</taxon>
        <taxon>Digenea</taxon>
        <taxon>Plagiorchiida</taxon>
        <taxon>Troglotremata</taxon>
        <taxon>Troglotrematidae</taxon>
        <taxon>Paragonimus</taxon>
    </lineage>
</organism>
<evidence type="ECO:0000256" key="1">
    <source>
        <dbReference type="SAM" id="SignalP"/>
    </source>
</evidence>
<gene>
    <name evidence="2" type="ORF">EG68_08267</name>
</gene>
<dbReference type="OrthoDB" id="6222038at2759"/>
<keyword evidence="3" id="KW-1185">Reference proteome</keyword>
<dbReference type="Proteomes" id="UP000822476">
    <property type="component" value="Unassembled WGS sequence"/>
</dbReference>
<proteinExistence type="predicted"/>
<name>A0A8S9YJ52_9TREM</name>
<evidence type="ECO:0008006" key="4">
    <source>
        <dbReference type="Google" id="ProtNLM"/>
    </source>
</evidence>